<dbReference type="AlphaFoldDB" id="A0A917U5V3"/>
<feature type="compositionally biased region" description="Gly residues" evidence="1">
    <location>
        <begin position="1"/>
        <end position="11"/>
    </location>
</feature>
<dbReference type="InterPro" id="IPR007210">
    <property type="entry name" value="ABC_Gly_betaine_transp_sub-bd"/>
</dbReference>
<reference evidence="3" key="1">
    <citation type="journal article" date="2014" name="Int. J. Syst. Evol. Microbiol.">
        <title>Complete genome sequence of Corynebacterium casei LMG S-19264T (=DSM 44701T), isolated from a smear-ripened cheese.</title>
        <authorList>
            <consortium name="US DOE Joint Genome Institute (JGI-PGF)"/>
            <person name="Walter F."/>
            <person name="Albersmeier A."/>
            <person name="Kalinowski J."/>
            <person name="Ruckert C."/>
        </authorList>
    </citation>
    <scope>NUCLEOTIDE SEQUENCE</scope>
    <source>
        <strain evidence="3">CGMCC 4.7312</strain>
    </source>
</reference>
<feature type="domain" description="ABC-type glycine betaine transport system substrate-binding" evidence="2">
    <location>
        <begin position="171"/>
        <end position="369"/>
    </location>
</feature>
<dbReference type="EMBL" id="BMNB01000032">
    <property type="protein sequence ID" value="GGM60246.1"/>
    <property type="molecule type" value="Genomic_DNA"/>
</dbReference>
<accession>A0A917U5V3</accession>
<evidence type="ECO:0000313" key="3">
    <source>
        <dbReference type="EMBL" id="GGM60246.1"/>
    </source>
</evidence>
<feature type="domain" description="ABC-type glycine betaine transport system substrate-binding" evidence="2">
    <location>
        <begin position="88"/>
        <end position="156"/>
    </location>
</feature>
<dbReference type="GO" id="GO:0043190">
    <property type="term" value="C:ATP-binding cassette (ABC) transporter complex"/>
    <property type="evidence" value="ECO:0007669"/>
    <property type="project" value="InterPro"/>
</dbReference>
<dbReference type="SUPFAM" id="SSF53850">
    <property type="entry name" value="Periplasmic binding protein-like II"/>
    <property type="match status" value="2"/>
</dbReference>
<comment type="caution">
    <text evidence="3">The sequence shown here is derived from an EMBL/GenBank/DDBJ whole genome shotgun (WGS) entry which is preliminary data.</text>
</comment>
<sequence length="370" mass="37672">MPAGTMLGGSRGRPERASPVGHAAGPDGSRRDTEGGLMHPGRRLSIGLVGAIAAAGVLAGCGEAGSSGTEAPRQAASGAGCAPVAGQQLIALEDDKALQHADNVIPAVHGKVVTPQLIAALDKVSAVLDTPKLVLLNKAVDDDRKSAQAAAQEFAAANGLTDGVERGPGGRLTVGAGNFTESEIIAQLYKIQLTAAGYQVTVQQIGNRELYEPALEKGEIQVVPEYAATLAEFLRGKVNSGGQPVSSPDVDATVTALRGLGEKVGLAFGAPAAAQSQNAFAVTEEFAEKYGVRTLSELAEKCSGTATVLGGPPECQQRPFCKPGLEQTYGLEVGSFSSLDQGGPLTKTGLRNGEVSVGLVFSTDAAYAQS</sequence>
<dbReference type="Gene3D" id="3.40.190.10">
    <property type="entry name" value="Periplasmic binding protein-like II"/>
    <property type="match status" value="2"/>
</dbReference>
<protein>
    <recommendedName>
        <fullName evidence="2">ABC-type glycine betaine transport system substrate-binding domain-containing protein</fullName>
    </recommendedName>
</protein>
<evidence type="ECO:0000313" key="4">
    <source>
        <dbReference type="Proteomes" id="UP000608890"/>
    </source>
</evidence>
<keyword evidence="4" id="KW-1185">Reference proteome</keyword>
<feature type="region of interest" description="Disordered" evidence="1">
    <location>
        <begin position="1"/>
        <end position="39"/>
    </location>
</feature>
<gene>
    <name evidence="3" type="ORF">GCM10011608_51630</name>
</gene>
<dbReference type="GO" id="GO:0022857">
    <property type="term" value="F:transmembrane transporter activity"/>
    <property type="evidence" value="ECO:0007669"/>
    <property type="project" value="InterPro"/>
</dbReference>
<evidence type="ECO:0000256" key="1">
    <source>
        <dbReference type="SAM" id="MobiDB-lite"/>
    </source>
</evidence>
<evidence type="ECO:0000259" key="2">
    <source>
        <dbReference type="Pfam" id="PF04069"/>
    </source>
</evidence>
<dbReference type="Pfam" id="PF04069">
    <property type="entry name" value="OpuAC"/>
    <property type="match status" value="2"/>
</dbReference>
<proteinExistence type="predicted"/>
<dbReference type="Proteomes" id="UP000608890">
    <property type="component" value="Unassembled WGS sequence"/>
</dbReference>
<organism evidence="3 4">
    <name type="scientific">Micromonospora sonchi</name>
    <dbReference type="NCBI Taxonomy" id="1763543"/>
    <lineage>
        <taxon>Bacteria</taxon>
        <taxon>Bacillati</taxon>
        <taxon>Actinomycetota</taxon>
        <taxon>Actinomycetes</taxon>
        <taxon>Micromonosporales</taxon>
        <taxon>Micromonosporaceae</taxon>
        <taxon>Micromonospora</taxon>
    </lineage>
</organism>
<reference evidence="3" key="2">
    <citation type="submission" date="2020-09" db="EMBL/GenBank/DDBJ databases">
        <authorList>
            <person name="Sun Q."/>
            <person name="Zhou Y."/>
        </authorList>
    </citation>
    <scope>NUCLEOTIDE SEQUENCE</scope>
    <source>
        <strain evidence="3">CGMCC 4.7312</strain>
    </source>
</reference>
<name>A0A917U5V3_9ACTN</name>